<keyword evidence="2" id="KW-1185">Reference proteome</keyword>
<dbReference type="RefSeq" id="WP_162422302.1">
    <property type="nucleotide sequence ID" value="NZ_WVIE01000005.1"/>
</dbReference>
<dbReference type="Proteomes" id="UP000646053">
    <property type="component" value="Unassembled WGS sequence"/>
</dbReference>
<protein>
    <submittedName>
        <fullName evidence="1">Uncharacterized protein</fullName>
    </submittedName>
</protein>
<sequence>MSHPILQLGNVQNWTLLYSETLNAEETFAGRGFRPIPARLIPLQIEHRILIVGTASNKGIRSTWNTGGWITPLIAWGGNNNTMDADLGSWRIPLNKQRLILLPDIAPNYKLRFSTPSWMQQMSVTIYQYSGPEDDSTELLIGQLQTQLDRIEGQISPN</sequence>
<dbReference type="EMBL" id="WVIE01000005">
    <property type="protein sequence ID" value="NDJ16785.1"/>
    <property type="molecule type" value="Genomic_DNA"/>
</dbReference>
<gene>
    <name evidence="1" type="ORF">GS601_05685</name>
</gene>
<accession>A0A8J7Z783</accession>
<organism evidence="1 2">
    <name type="scientific">Myxacorys almedinensis A</name>
    <dbReference type="NCBI Taxonomy" id="2690445"/>
    <lineage>
        <taxon>Bacteria</taxon>
        <taxon>Bacillati</taxon>
        <taxon>Cyanobacteriota</taxon>
        <taxon>Cyanophyceae</taxon>
        <taxon>Leptolyngbyales</taxon>
        <taxon>Leptolyngbyaceae</taxon>
        <taxon>Myxacorys</taxon>
        <taxon>Myxacorys almedinensis</taxon>
    </lineage>
</organism>
<name>A0A8J7Z783_9CYAN</name>
<reference evidence="1" key="1">
    <citation type="submission" date="2019-12" db="EMBL/GenBank/DDBJ databases">
        <title>High-Quality draft genome sequences of three cyanobacteria isolated from the limestone walls of the Old Cathedral of Coimbra.</title>
        <authorList>
            <person name="Tiago I."/>
            <person name="Soares F."/>
            <person name="Portugal A."/>
        </authorList>
    </citation>
    <scope>NUCLEOTIDE SEQUENCE</scope>
    <source>
        <strain evidence="1">A</strain>
    </source>
</reference>
<evidence type="ECO:0000313" key="1">
    <source>
        <dbReference type="EMBL" id="NDJ16785.1"/>
    </source>
</evidence>
<comment type="caution">
    <text evidence="1">The sequence shown here is derived from an EMBL/GenBank/DDBJ whole genome shotgun (WGS) entry which is preliminary data.</text>
</comment>
<dbReference type="AlphaFoldDB" id="A0A8J7Z783"/>
<evidence type="ECO:0000313" key="2">
    <source>
        <dbReference type="Proteomes" id="UP000646053"/>
    </source>
</evidence>
<proteinExistence type="predicted"/>